<feature type="region of interest" description="Disordered" evidence="11">
    <location>
        <begin position="21"/>
        <end position="137"/>
    </location>
</feature>
<organism evidence="13 14">
    <name type="scientific">Umbelopsis vinacea</name>
    <dbReference type="NCBI Taxonomy" id="44442"/>
    <lineage>
        <taxon>Eukaryota</taxon>
        <taxon>Fungi</taxon>
        <taxon>Fungi incertae sedis</taxon>
        <taxon>Mucoromycota</taxon>
        <taxon>Mucoromycotina</taxon>
        <taxon>Umbelopsidomycetes</taxon>
        <taxon>Umbelopsidales</taxon>
        <taxon>Umbelopsidaceae</taxon>
        <taxon>Umbelopsis</taxon>
    </lineage>
</organism>
<feature type="compositionally biased region" description="Polar residues" evidence="11">
    <location>
        <begin position="175"/>
        <end position="202"/>
    </location>
</feature>
<feature type="compositionally biased region" description="Polar residues" evidence="11">
    <location>
        <begin position="866"/>
        <end position="877"/>
    </location>
</feature>
<dbReference type="OrthoDB" id="9332038at2759"/>
<keyword evidence="4" id="KW-0723">Serine/threonine-protein kinase</keyword>
<dbReference type="Pfam" id="PF00069">
    <property type="entry name" value="Pkinase"/>
    <property type="match status" value="1"/>
</dbReference>
<dbReference type="PROSITE" id="PS50011">
    <property type="entry name" value="PROTEIN_KINASE_DOM"/>
    <property type="match status" value="1"/>
</dbReference>
<evidence type="ECO:0000256" key="5">
    <source>
        <dbReference type="ARBA" id="ARBA00022553"/>
    </source>
</evidence>
<dbReference type="InterPro" id="IPR050494">
    <property type="entry name" value="Ser_Thr_dual-spec_kinase"/>
</dbReference>
<dbReference type="SMART" id="SM00220">
    <property type="entry name" value="S_TKc"/>
    <property type="match status" value="1"/>
</dbReference>
<proteinExistence type="inferred from homology"/>
<dbReference type="PROSITE" id="PS00107">
    <property type="entry name" value="PROTEIN_KINASE_ATP"/>
    <property type="match status" value="1"/>
</dbReference>
<feature type="compositionally biased region" description="Polar residues" evidence="11">
    <location>
        <begin position="768"/>
        <end position="789"/>
    </location>
</feature>
<gene>
    <name evidence="13" type="ORF">INT44_005316</name>
</gene>
<evidence type="ECO:0000256" key="2">
    <source>
        <dbReference type="ARBA" id="ARBA00008867"/>
    </source>
</evidence>
<dbReference type="FunFam" id="3.30.200.20:FF:000087">
    <property type="entry name" value="Dual specificity tyrosine-phosphorylation-regulated kinase 1A"/>
    <property type="match status" value="1"/>
</dbReference>
<dbReference type="AlphaFoldDB" id="A0A8H7UIY3"/>
<keyword evidence="8" id="KW-0418">Kinase</keyword>
<comment type="similarity">
    <text evidence="2">Belongs to the protein kinase superfamily. CMGC Ser/Thr protein kinase family. MNB/DYRK subfamily.</text>
</comment>
<protein>
    <recommendedName>
        <fullName evidence="12">Protein kinase domain-containing protein</fullName>
    </recommendedName>
</protein>
<feature type="compositionally biased region" description="Polar residues" evidence="11">
    <location>
        <begin position="711"/>
        <end position="732"/>
    </location>
</feature>
<dbReference type="PROSITE" id="PS00108">
    <property type="entry name" value="PROTEIN_KINASE_ST"/>
    <property type="match status" value="1"/>
</dbReference>
<dbReference type="GO" id="GO:0005737">
    <property type="term" value="C:cytoplasm"/>
    <property type="evidence" value="ECO:0007669"/>
    <property type="project" value="UniProtKB-SubCell"/>
</dbReference>
<evidence type="ECO:0000256" key="11">
    <source>
        <dbReference type="SAM" id="MobiDB-lite"/>
    </source>
</evidence>
<dbReference type="InterPro" id="IPR017441">
    <property type="entry name" value="Protein_kinase_ATP_BS"/>
</dbReference>
<evidence type="ECO:0000313" key="14">
    <source>
        <dbReference type="Proteomes" id="UP000612746"/>
    </source>
</evidence>
<evidence type="ECO:0000256" key="3">
    <source>
        <dbReference type="ARBA" id="ARBA00022490"/>
    </source>
</evidence>
<dbReference type="Gene3D" id="1.10.510.10">
    <property type="entry name" value="Transferase(Phosphotransferase) domain 1"/>
    <property type="match status" value="1"/>
</dbReference>
<evidence type="ECO:0000256" key="4">
    <source>
        <dbReference type="ARBA" id="ARBA00022527"/>
    </source>
</evidence>
<dbReference type="GO" id="GO:0005524">
    <property type="term" value="F:ATP binding"/>
    <property type="evidence" value="ECO:0007669"/>
    <property type="project" value="UniProtKB-UniRule"/>
</dbReference>
<feature type="region of interest" description="Disordered" evidence="11">
    <location>
        <begin position="974"/>
        <end position="1013"/>
    </location>
</feature>
<feature type="binding site" evidence="10">
    <location>
        <position position="390"/>
    </location>
    <ligand>
        <name>ATP</name>
        <dbReference type="ChEBI" id="CHEBI:30616"/>
    </ligand>
</feature>
<keyword evidence="14" id="KW-1185">Reference proteome</keyword>
<dbReference type="Proteomes" id="UP000612746">
    <property type="component" value="Unassembled WGS sequence"/>
</dbReference>
<feature type="region of interest" description="Disordered" evidence="11">
    <location>
        <begin position="934"/>
        <end position="953"/>
    </location>
</feature>
<name>A0A8H7UIY3_9FUNG</name>
<feature type="domain" description="Protein kinase" evidence="12">
    <location>
        <begin position="361"/>
        <end position="693"/>
    </location>
</feature>
<evidence type="ECO:0000256" key="1">
    <source>
        <dbReference type="ARBA" id="ARBA00004496"/>
    </source>
</evidence>
<feature type="compositionally biased region" description="Low complexity" evidence="11">
    <location>
        <begin position="203"/>
        <end position="214"/>
    </location>
</feature>
<comment type="subcellular location">
    <subcellularLocation>
        <location evidence="1">Cytoplasm</location>
    </subcellularLocation>
</comment>
<feature type="region of interest" description="Disordered" evidence="11">
    <location>
        <begin position="855"/>
        <end position="877"/>
    </location>
</feature>
<evidence type="ECO:0000313" key="13">
    <source>
        <dbReference type="EMBL" id="KAG2187626.1"/>
    </source>
</evidence>
<feature type="region of interest" description="Disordered" evidence="11">
    <location>
        <begin position="172"/>
        <end position="214"/>
    </location>
</feature>
<keyword evidence="5" id="KW-0597">Phosphoprotein</keyword>
<feature type="region of interest" description="Disordered" evidence="11">
    <location>
        <begin position="318"/>
        <end position="338"/>
    </location>
</feature>
<feature type="region of interest" description="Disordered" evidence="11">
    <location>
        <begin position="768"/>
        <end position="805"/>
    </location>
</feature>
<dbReference type="InterPro" id="IPR008271">
    <property type="entry name" value="Ser/Thr_kinase_AS"/>
</dbReference>
<dbReference type="InterPro" id="IPR000719">
    <property type="entry name" value="Prot_kinase_dom"/>
</dbReference>
<evidence type="ECO:0000256" key="7">
    <source>
        <dbReference type="ARBA" id="ARBA00022741"/>
    </source>
</evidence>
<feature type="region of interest" description="Disordered" evidence="11">
    <location>
        <begin position="703"/>
        <end position="755"/>
    </location>
</feature>
<feature type="compositionally biased region" description="Low complexity" evidence="11">
    <location>
        <begin position="33"/>
        <end position="42"/>
    </location>
</feature>
<evidence type="ECO:0000259" key="12">
    <source>
        <dbReference type="PROSITE" id="PS50011"/>
    </source>
</evidence>
<sequence length="1013" mass="112385">MSSIPQYTQAAYNHLTIDTSNSATQARLPPSPQFSVQQSQSQDTNYVGITISEDPPPGFSSSRHPYHGFDNGDRVVHPDNNVSRTAPSYKGLTPGKRQPAKRISDSSIYQSNITMPPQGPPSIATTHEKGSLARHSSAKLPSINANLTHLPPAPKLSHSATISGYDRQASKDFNQHAQSPQSKTSAFIPSPPTQSTSSNHVGSPSSASSLSPYSQRDYNKLKGYSGSAHSAPDSQYTMGSMLSPAPFELFQDDHWKRKENSAFRIVSGNTNLSRVSMNPPFRRSDLKPHFARPKPLIALTTQISDVYESANPKFKYNASSRPRRVLTKPSKPSKNDGNDNEDYDYILYVNDILGSAEGHSYLILDVLGAGTFGQVVKCQNTKTNEIVAVKVVKNKPAYFNQSMMELAILELLNERYDKMDKHHLLRLKDTFIHKKHLCLAFELLSVNLYELIKQNHFRGLSTNLVRVFTTQLLDALTVLNEAKIIHCDLKPENILLISLESPAIKIIDFGSACHETQTVYTYIQSRFYRSPEVLVGLPYSSSIDMWSLGCIAAELYLGLPLFPGSSEYNQISRIVEMLGVPPNYMIEMGKNSKNYFHRYTDEYGQKQYRLKSIEEYALEQNKDEQPSKCYFTGTTLPEIITSYPMPRRASFTDKEIAREEQNRLAFIDFLKGLLNLNHFERWSPQQAKQHPFITGEPFLGPFVPSMIPKSNPATPKTSSNESSPHGLNSYQSPILPVSASSQSQSSQYDSPLSQDRGNQVFLNLSQSPSRHSYQGLTSEGNLSKGTPKSSALGAPPLNTSYSQTGSSVLPLTQSELNDQQHQYTQPNSGLGITPLYENSLSHGYQNHSNQQWYSGMAQRSGPPEYTQHSTQASVPSNTSHAGYHDLGSVVTIQEPSRDISKAPIGTDGSQIRSNVPVVIHSSSRWNDVADLERNDAEDYGPGAPRGSGSLSAGTISNVASFHRRVRRPYNQQYQRQDLEWDGSGGLSPDVSYGAQNVRPSSYQDQSDQSWTMA</sequence>
<reference evidence="13" key="1">
    <citation type="submission" date="2020-12" db="EMBL/GenBank/DDBJ databases">
        <title>Metabolic potential, ecology and presence of endohyphal bacteria is reflected in genomic diversity of Mucoromycotina.</title>
        <authorList>
            <person name="Muszewska A."/>
            <person name="Okrasinska A."/>
            <person name="Steczkiewicz K."/>
            <person name="Drgas O."/>
            <person name="Orlowska M."/>
            <person name="Perlinska-Lenart U."/>
            <person name="Aleksandrzak-Piekarczyk T."/>
            <person name="Szatraj K."/>
            <person name="Zielenkiewicz U."/>
            <person name="Pilsyk S."/>
            <person name="Malc E."/>
            <person name="Mieczkowski P."/>
            <person name="Kruszewska J.S."/>
            <person name="Biernat P."/>
            <person name="Pawlowska J."/>
        </authorList>
    </citation>
    <scope>NUCLEOTIDE SEQUENCE</scope>
    <source>
        <strain evidence="13">WA0000051536</strain>
    </source>
</reference>
<evidence type="ECO:0000256" key="6">
    <source>
        <dbReference type="ARBA" id="ARBA00022679"/>
    </source>
</evidence>
<dbReference type="Gene3D" id="3.30.200.20">
    <property type="entry name" value="Phosphorylase Kinase, domain 1"/>
    <property type="match status" value="1"/>
</dbReference>
<evidence type="ECO:0000256" key="9">
    <source>
        <dbReference type="ARBA" id="ARBA00022840"/>
    </source>
</evidence>
<comment type="caution">
    <text evidence="13">The sequence shown here is derived from an EMBL/GenBank/DDBJ whole genome shotgun (WGS) entry which is preliminary data.</text>
</comment>
<evidence type="ECO:0000256" key="8">
    <source>
        <dbReference type="ARBA" id="ARBA00022777"/>
    </source>
</evidence>
<feature type="compositionally biased region" description="Low complexity" evidence="11">
    <location>
        <begin position="738"/>
        <end position="754"/>
    </location>
</feature>
<keyword evidence="9 10" id="KW-0067">ATP-binding</keyword>
<dbReference type="GO" id="GO:0004713">
    <property type="term" value="F:protein tyrosine kinase activity"/>
    <property type="evidence" value="ECO:0007669"/>
    <property type="project" value="TreeGrafter"/>
</dbReference>
<keyword evidence="6" id="KW-0808">Transferase</keyword>
<dbReference type="EMBL" id="JAEPRA010000003">
    <property type="protein sequence ID" value="KAG2187626.1"/>
    <property type="molecule type" value="Genomic_DNA"/>
</dbReference>
<keyword evidence="3" id="KW-0963">Cytoplasm</keyword>
<accession>A0A8H7UIY3</accession>
<keyword evidence="7 10" id="KW-0547">Nucleotide-binding</keyword>
<feature type="compositionally biased region" description="Polar residues" evidence="11">
    <location>
        <begin position="993"/>
        <end position="1013"/>
    </location>
</feature>
<dbReference type="SUPFAM" id="SSF56112">
    <property type="entry name" value="Protein kinase-like (PK-like)"/>
    <property type="match status" value="1"/>
</dbReference>
<dbReference type="CDD" id="cd14212">
    <property type="entry name" value="PKc_YAK1"/>
    <property type="match status" value="1"/>
</dbReference>
<dbReference type="InterPro" id="IPR011009">
    <property type="entry name" value="Kinase-like_dom_sf"/>
</dbReference>
<evidence type="ECO:0000256" key="10">
    <source>
        <dbReference type="PROSITE-ProRule" id="PRU10141"/>
    </source>
</evidence>
<dbReference type="FunFam" id="1.10.510.10:FF:000380">
    <property type="entry name" value="Serine/threonine-protein kinase ppk15"/>
    <property type="match status" value="1"/>
</dbReference>
<dbReference type="GO" id="GO:0004674">
    <property type="term" value="F:protein serine/threonine kinase activity"/>
    <property type="evidence" value="ECO:0007669"/>
    <property type="project" value="UniProtKB-KW"/>
</dbReference>
<dbReference type="PANTHER" id="PTHR24058:SF17">
    <property type="entry name" value="HOMEODOMAIN INTERACTING PROTEIN KINASE, ISOFORM D"/>
    <property type="match status" value="1"/>
</dbReference>
<dbReference type="PANTHER" id="PTHR24058">
    <property type="entry name" value="DUAL SPECIFICITY PROTEIN KINASE"/>
    <property type="match status" value="1"/>
</dbReference>
<dbReference type="GO" id="GO:0005634">
    <property type="term" value="C:nucleus"/>
    <property type="evidence" value="ECO:0007669"/>
    <property type="project" value="TreeGrafter"/>
</dbReference>
<feature type="compositionally biased region" description="Polar residues" evidence="11">
    <location>
        <begin position="105"/>
        <end position="115"/>
    </location>
</feature>